<dbReference type="AlphaFoldDB" id="A0A7W7B0F6"/>
<keyword evidence="2" id="KW-0732">Signal</keyword>
<evidence type="ECO:0000256" key="2">
    <source>
        <dbReference type="SAM" id="SignalP"/>
    </source>
</evidence>
<evidence type="ECO:0000256" key="1">
    <source>
        <dbReference type="SAM" id="MobiDB-lite"/>
    </source>
</evidence>
<name>A0A7W7B0F6_9SPHN</name>
<feature type="chain" id="PRO_5031177360" evidence="2">
    <location>
        <begin position="22"/>
        <end position="76"/>
    </location>
</feature>
<accession>A0A7W7B0F6</accession>
<dbReference type="EMBL" id="JACHNZ010000012">
    <property type="protein sequence ID" value="MBB4631734.1"/>
    <property type="molecule type" value="Genomic_DNA"/>
</dbReference>
<protein>
    <submittedName>
        <fullName evidence="3">Putative small lipoprotein YifL</fullName>
    </submittedName>
</protein>
<proteinExistence type="predicted"/>
<organism evidence="3 4">
    <name type="scientific">Sphingosinicella soli</name>
    <dbReference type="NCBI Taxonomy" id="333708"/>
    <lineage>
        <taxon>Bacteria</taxon>
        <taxon>Pseudomonadati</taxon>
        <taxon>Pseudomonadota</taxon>
        <taxon>Alphaproteobacteria</taxon>
        <taxon>Sphingomonadales</taxon>
        <taxon>Sphingosinicellaceae</taxon>
        <taxon>Sphingosinicella</taxon>
    </lineage>
</organism>
<feature type="compositionally biased region" description="Basic and acidic residues" evidence="1">
    <location>
        <begin position="53"/>
        <end position="68"/>
    </location>
</feature>
<dbReference type="Proteomes" id="UP000566324">
    <property type="component" value="Unassembled WGS sequence"/>
</dbReference>
<gene>
    <name evidence="3" type="ORF">GGQ98_001348</name>
</gene>
<dbReference type="RefSeq" id="WP_184066949.1">
    <property type="nucleotide sequence ID" value="NZ_JACHNZ010000012.1"/>
</dbReference>
<feature type="signal peptide" evidence="2">
    <location>
        <begin position="1"/>
        <end position="21"/>
    </location>
</feature>
<feature type="region of interest" description="Disordered" evidence="1">
    <location>
        <begin position="18"/>
        <end position="76"/>
    </location>
</feature>
<evidence type="ECO:0000313" key="4">
    <source>
        <dbReference type="Proteomes" id="UP000566324"/>
    </source>
</evidence>
<feature type="compositionally biased region" description="Pro residues" evidence="1">
    <location>
        <begin position="25"/>
        <end position="34"/>
    </location>
</feature>
<keyword evidence="3" id="KW-0449">Lipoprotein</keyword>
<reference evidence="3 4" key="1">
    <citation type="submission" date="2020-08" db="EMBL/GenBank/DDBJ databases">
        <title>Genomic Encyclopedia of Type Strains, Phase IV (KMG-IV): sequencing the most valuable type-strain genomes for metagenomic binning, comparative biology and taxonomic classification.</title>
        <authorList>
            <person name="Goeker M."/>
        </authorList>
    </citation>
    <scope>NUCLEOTIDE SEQUENCE [LARGE SCALE GENOMIC DNA]</scope>
    <source>
        <strain evidence="3 4">DSM 17328</strain>
    </source>
</reference>
<comment type="caution">
    <text evidence="3">The sequence shown here is derived from an EMBL/GenBank/DDBJ whole genome shotgun (WGS) entry which is preliminary data.</text>
</comment>
<evidence type="ECO:0000313" key="3">
    <source>
        <dbReference type="EMBL" id="MBB4631734.1"/>
    </source>
</evidence>
<sequence length="76" mass="8172">MKAALPLLLLLAACGVKGPLAWPEGGPPPPPPGVKEPLTPEQMLETPTQAAPERVDDPVRRSEERRDDEFDLPPGL</sequence>
<keyword evidence="4" id="KW-1185">Reference proteome</keyword>